<dbReference type="AlphaFoldDB" id="A0A9E2KHF7"/>
<reference evidence="2" key="1">
    <citation type="journal article" date="2021" name="PeerJ">
        <title>Extensive microbial diversity within the chicken gut microbiome revealed by metagenomics and culture.</title>
        <authorList>
            <person name="Gilroy R."/>
            <person name="Ravi A."/>
            <person name="Getino M."/>
            <person name="Pursley I."/>
            <person name="Horton D.L."/>
            <person name="Alikhan N.F."/>
            <person name="Baker D."/>
            <person name="Gharbi K."/>
            <person name="Hall N."/>
            <person name="Watson M."/>
            <person name="Adriaenssens E.M."/>
            <person name="Foster-Nyarko E."/>
            <person name="Jarju S."/>
            <person name="Secka A."/>
            <person name="Antonio M."/>
            <person name="Oren A."/>
            <person name="Chaudhuri R.R."/>
            <person name="La Ragione R."/>
            <person name="Hildebrand F."/>
            <person name="Pallen M.J."/>
        </authorList>
    </citation>
    <scope>NUCLEOTIDE SEQUENCE</scope>
    <source>
        <strain evidence="2">B3-3758</strain>
    </source>
</reference>
<reference evidence="2" key="2">
    <citation type="submission" date="2021-04" db="EMBL/GenBank/DDBJ databases">
        <authorList>
            <person name="Gilroy R."/>
        </authorList>
    </citation>
    <scope>NUCLEOTIDE SEQUENCE</scope>
    <source>
        <strain evidence="2">B3-3758</strain>
    </source>
</reference>
<evidence type="ECO:0000313" key="3">
    <source>
        <dbReference type="Proteomes" id="UP000824236"/>
    </source>
</evidence>
<comment type="caution">
    <text evidence="2">The sequence shown here is derived from an EMBL/GenBank/DDBJ whole genome shotgun (WGS) entry which is preliminary data.</text>
</comment>
<evidence type="ECO:0000313" key="2">
    <source>
        <dbReference type="EMBL" id="MBU3814913.1"/>
    </source>
</evidence>
<feature type="region of interest" description="Disordered" evidence="1">
    <location>
        <begin position="13"/>
        <end position="38"/>
    </location>
</feature>
<accession>A0A9E2KHF7</accession>
<organism evidence="2 3">
    <name type="scientific">Candidatus Bacteroides intestinipullorum</name>
    <dbReference type="NCBI Taxonomy" id="2838471"/>
    <lineage>
        <taxon>Bacteria</taxon>
        <taxon>Pseudomonadati</taxon>
        <taxon>Bacteroidota</taxon>
        <taxon>Bacteroidia</taxon>
        <taxon>Bacteroidales</taxon>
        <taxon>Bacteroidaceae</taxon>
        <taxon>Bacteroides</taxon>
    </lineage>
</organism>
<gene>
    <name evidence="2" type="ORF">H9791_10540</name>
</gene>
<dbReference type="Proteomes" id="UP000824236">
    <property type="component" value="Unassembled WGS sequence"/>
</dbReference>
<feature type="compositionally biased region" description="Basic and acidic residues" evidence="1">
    <location>
        <begin position="13"/>
        <end position="30"/>
    </location>
</feature>
<name>A0A9E2KHF7_9BACE</name>
<evidence type="ECO:0000256" key="1">
    <source>
        <dbReference type="SAM" id="MobiDB-lite"/>
    </source>
</evidence>
<dbReference type="EMBL" id="JAHLFO010000145">
    <property type="protein sequence ID" value="MBU3814913.1"/>
    <property type="molecule type" value="Genomic_DNA"/>
</dbReference>
<sequence length="159" mass="17852">MKPLYTYFPFFHRDNRETRPDAHTGGHNDAGDAPTPRELALEDEVSGLKKENLRLKAAIECLRQPGEASHEKPDKPGGHIERLPLAAFIEYAEELPAEQNRNALAIKTMLLDLFNGKISEEERGRIRQLGRKPQPVATINNINGPLNDIHHNDHVKAGL</sequence>
<protein>
    <submittedName>
        <fullName evidence="2">Uncharacterized protein</fullName>
    </submittedName>
</protein>
<proteinExistence type="predicted"/>